<protein>
    <recommendedName>
        <fullName evidence="1">Abortive phage infection protein C-terminal domain-containing protein</fullName>
    </recommendedName>
</protein>
<feature type="domain" description="Abortive phage infection protein C-terminal" evidence="1">
    <location>
        <begin position="259"/>
        <end position="514"/>
    </location>
</feature>
<evidence type="ECO:0000313" key="3">
    <source>
        <dbReference type="Proteomes" id="UP000484858"/>
    </source>
</evidence>
<proteinExistence type="predicted"/>
<organism evidence="2 3">
    <name type="scientific">Gluconobacter oxydans NBRC 3293</name>
    <dbReference type="NCBI Taxonomy" id="1315969"/>
    <lineage>
        <taxon>Bacteria</taxon>
        <taxon>Pseudomonadati</taxon>
        <taxon>Pseudomonadota</taxon>
        <taxon>Alphaproteobacteria</taxon>
        <taxon>Acetobacterales</taxon>
        <taxon>Acetobacteraceae</taxon>
        <taxon>Gluconobacter</taxon>
    </lineage>
</organism>
<sequence>MHRIVQSHLNNFSENFGYGTISLPMQFERFCTYSILSSRYSTDFELDDVCTDEDDDGIDGVAITIDEMPCPSSEDAKVIFQEPRRNRDVDIVFIQAKSGERFDLGDFLKFKEGVLRFISGEEYRVSDGTLVEAKGTFDEVIQNVPKVRNGKPSIYAYYVTTGLYQAPQEIEQARQEFERQLTQSGYFHVVAVSILGRDELTKLWVGTYSGTQASLSAFSNAALPPISGIDEAYLAVVKGVDLVDKLLITEDGNLRGQVFEENVRAYLGDENPVNRSISETIHSLSSSRFPVLNNGVTIVSPDVQLQGNVFHLRNFQIVNGCQTSNVLFENRSALGDLMVNVKIVETQDEDVFAELVRATNSQSKVDDAQFLSLKPVVRRVEQYFDSIDASDIEKKLYLERRDRQYVGQDIPALRIYSLHNAAKCVAAMFCMRPELAFRYPKQMYLDLGDTMFANDVKEQVYYAACLTMHRFNLLVSNGAIPQNMKRFKWHILAIVRAIVCGRDSCKLSSKEAVKQSNEIVRIMGSHGQEATTTFQKAADICNGLGEVTNDRLKRQAVLTDMLNAL</sequence>
<gene>
    <name evidence="2" type="ORF">NBRC3293_1500</name>
</gene>
<accession>A0A829WV63</accession>
<dbReference type="Pfam" id="PF10592">
    <property type="entry name" value="AIPR"/>
    <property type="match status" value="1"/>
</dbReference>
<evidence type="ECO:0000313" key="2">
    <source>
        <dbReference type="EMBL" id="GEM17003.1"/>
    </source>
</evidence>
<dbReference type="Proteomes" id="UP000484858">
    <property type="component" value="Unassembled WGS sequence"/>
</dbReference>
<name>A0A829WV63_GLUOY</name>
<dbReference type="EMBL" id="BARJ01000009">
    <property type="protein sequence ID" value="GEM17003.1"/>
    <property type="molecule type" value="Genomic_DNA"/>
</dbReference>
<dbReference type="AlphaFoldDB" id="A0A829WV63"/>
<comment type="caution">
    <text evidence="2">The sequence shown here is derived from an EMBL/GenBank/DDBJ whole genome shotgun (WGS) entry which is preliminary data.</text>
</comment>
<dbReference type="RefSeq" id="WP_172492722.1">
    <property type="nucleotide sequence ID" value="NZ_BARJ01000009.1"/>
</dbReference>
<evidence type="ECO:0000259" key="1">
    <source>
        <dbReference type="Pfam" id="PF10592"/>
    </source>
</evidence>
<reference evidence="2 3" key="1">
    <citation type="submission" date="2013-04" db="EMBL/GenBank/DDBJ databases">
        <title>Gluconobacter oxydans NBRC 3293 whole genome sequence.</title>
        <authorList>
            <person name="Matsutani M."/>
            <person name="Yakushi T."/>
            <person name="Matsushita K."/>
        </authorList>
    </citation>
    <scope>NUCLEOTIDE SEQUENCE [LARGE SCALE GENOMIC DNA]</scope>
    <source>
        <strain evidence="2 3">NBRC 3293</strain>
    </source>
</reference>
<dbReference type="InterPro" id="IPR018891">
    <property type="entry name" value="AIPR_C"/>
</dbReference>